<dbReference type="InterPro" id="IPR012337">
    <property type="entry name" value="RNaseH-like_sf"/>
</dbReference>
<dbReference type="InterPro" id="IPR003165">
    <property type="entry name" value="Piwi"/>
</dbReference>
<dbReference type="SMART" id="SM01163">
    <property type="entry name" value="DUF1785"/>
    <property type="match status" value="1"/>
</dbReference>
<dbReference type="Pfam" id="PF16487">
    <property type="entry name" value="ArgoMid"/>
    <property type="match status" value="1"/>
</dbReference>
<dbReference type="EMBL" id="LSSN01002658">
    <property type="protein sequence ID" value="OMJ15484.1"/>
    <property type="molecule type" value="Genomic_DNA"/>
</dbReference>
<feature type="domain" description="Piwi" evidence="2">
    <location>
        <begin position="526"/>
        <end position="819"/>
    </location>
</feature>
<evidence type="ECO:0000313" key="4">
    <source>
        <dbReference type="Proteomes" id="UP000187283"/>
    </source>
</evidence>
<protein>
    <submittedName>
        <fullName evidence="3">Protein argonaute 10</fullName>
    </submittedName>
</protein>
<dbReference type="InterPro" id="IPR032474">
    <property type="entry name" value="Argonaute_N"/>
</dbReference>
<proteinExistence type="predicted"/>
<dbReference type="InterPro" id="IPR003100">
    <property type="entry name" value="PAZ_dom"/>
</dbReference>
<dbReference type="CDD" id="cd02846">
    <property type="entry name" value="PAZ_argonaute_like"/>
    <property type="match status" value="1"/>
</dbReference>
<dbReference type="Pfam" id="PF02171">
    <property type="entry name" value="Piwi"/>
    <property type="match status" value="1"/>
</dbReference>
<comment type="caution">
    <text evidence="3">The sequence shown here is derived from an EMBL/GenBank/DDBJ whole genome shotgun (WGS) entry which is preliminary data.</text>
</comment>
<organism evidence="3 4">
    <name type="scientific">Smittium culicis</name>
    <dbReference type="NCBI Taxonomy" id="133412"/>
    <lineage>
        <taxon>Eukaryota</taxon>
        <taxon>Fungi</taxon>
        <taxon>Fungi incertae sedis</taxon>
        <taxon>Zoopagomycota</taxon>
        <taxon>Kickxellomycotina</taxon>
        <taxon>Harpellomycetes</taxon>
        <taxon>Harpellales</taxon>
        <taxon>Legeriomycetaceae</taxon>
        <taxon>Smittium</taxon>
    </lineage>
</organism>
<dbReference type="InterPro" id="IPR036085">
    <property type="entry name" value="PAZ_dom_sf"/>
</dbReference>
<evidence type="ECO:0000259" key="2">
    <source>
        <dbReference type="PROSITE" id="PS50822"/>
    </source>
</evidence>
<dbReference type="Pfam" id="PF02170">
    <property type="entry name" value="PAZ"/>
    <property type="match status" value="1"/>
</dbReference>
<dbReference type="Gene3D" id="3.40.50.2300">
    <property type="match status" value="1"/>
</dbReference>
<dbReference type="PANTHER" id="PTHR22891">
    <property type="entry name" value="EUKARYOTIC TRANSLATION INITIATION FACTOR 2C"/>
    <property type="match status" value="1"/>
</dbReference>
<feature type="domain" description="PAZ" evidence="1">
    <location>
        <begin position="235"/>
        <end position="352"/>
    </location>
</feature>
<dbReference type="SUPFAM" id="SSF53098">
    <property type="entry name" value="Ribonuclease H-like"/>
    <property type="match status" value="1"/>
</dbReference>
<gene>
    <name evidence="3" type="ORF">AYI70_g7240</name>
</gene>
<dbReference type="Pfam" id="PF16486">
    <property type="entry name" value="ArgoN"/>
    <property type="match status" value="1"/>
</dbReference>
<dbReference type="STRING" id="133412.A0A1R1XLG9"/>
<dbReference type="SMART" id="SM00950">
    <property type="entry name" value="Piwi"/>
    <property type="match status" value="1"/>
</dbReference>
<sequence>MSSSDTLQIQFASRPDTGKLGIKSSVFTNYFEVKKFTTTSVYQYDITIIPIRNQASAPAKKATPAGAPAKVHERITRHVFEQFASQYINSLAKGAHLAYDGQKVFYSPKKLDLKEKSRTFNIETTQDNKQSSYEVKVALATEIKLGNLIDLIKGSTDVETRDWQSALRVLDTVLQQSLVKTHYKRGRSFFDPRTKFHIGGGIDLYKGVFQSVRPGIEKLFINMEIANTCFLMDGFLIDFITISLGKNSGSDPSALFSRDYLTTVTSLIKGVIVSTHHRDSKVDRLRVTSLSKKPANDIIFECELIEGKGVSKMNVPTYFMKKYKYKLKFPNLPCIEYGNGNYMPIELCQVTEGQHYKKKLNEMQTREMMNQAKQHPKDKMTSIVNCFNELLNAKSEVVKSFDIVLDTKITQVNARVLPPPTIYFKRESKPNNMTPKGGSWNFSGTQLHLGRSIVSWGILVFADKRRLQERNVHTFLDMFVSVAKNMDFKMVTNPPIVYGNPFGDILNDLKTLCQNTQNTFKKPPQLLFVVLPNTSAAVYNKVKNCSLAKLGVQTQCILSKNVDRPNPQTCGNVILKLNSKFGGVNSTLMGPSLGLASKEHLIVFGADVSHPGSFNEDIPSIAAVTASVDSIINRYNSVVCKQPGRVEIIQDLRKCVVHLLKKNYKASGKIPSGIIFYRDGVSEGQYEQVLNEEIKEIREACKVVDPKYNPPITFIVATKRHHTRFFPTDSRQADRSGNCTSGTIVDTLITSPGRFDFYLQSHQGLLGTSRSTYYTVLLNEKRYSSDALQQFTYNLCYQYGIATKSVSIVTPVYYAHRAALKGRNADNELYDLTKTPAHPQKFGLIPIHPNLADTMYFM</sequence>
<dbReference type="Proteomes" id="UP000187283">
    <property type="component" value="Unassembled WGS sequence"/>
</dbReference>
<name>A0A1R1XLG9_9FUNG</name>
<dbReference type="InterPro" id="IPR014811">
    <property type="entry name" value="ArgoL1"/>
</dbReference>
<dbReference type="PROSITE" id="PS50822">
    <property type="entry name" value="PIWI"/>
    <property type="match status" value="1"/>
</dbReference>
<evidence type="ECO:0000313" key="3">
    <source>
        <dbReference type="EMBL" id="OMJ15484.1"/>
    </source>
</evidence>
<dbReference type="InterPro" id="IPR036397">
    <property type="entry name" value="RNaseH_sf"/>
</dbReference>
<dbReference type="PROSITE" id="PS50821">
    <property type="entry name" value="PAZ"/>
    <property type="match status" value="1"/>
</dbReference>
<dbReference type="Gene3D" id="3.30.420.10">
    <property type="entry name" value="Ribonuclease H-like superfamily/Ribonuclease H"/>
    <property type="match status" value="1"/>
</dbReference>
<dbReference type="AlphaFoldDB" id="A0A1R1XLG9"/>
<dbReference type="InterPro" id="IPR045246">
    <property type="entry name" value="Piwi_ago-like"/>
</dbReference>
<dbReference type="GO" id="GO:0003723">
    <property type="term" value="F:RNA binding"/>
    <property type="evidence" value="ECO:0007669"/>
    <property type="project" value="InterPro"/>
</dbReference>
<evidence type="ECO:0000259" key="1">
    <source>
        <dbReference type="PROSITE" id="PS50821"/>
    </source>
</evidence>
<keyword evidence="4" id="KW-1185">Reference proteome</keyword>
<accession>A0A1R1XLG9</accession>
<dbReference type="Gene3D" id="2.170.260.10">
    <property type="entry name" value="paz domain"/>
    <property type="match status" value="1"/>
</dbReference>
<reference evidence="3 4" key="1">
    <citation type="submission" date="2017-01" db="EMBL/GenBank/DDBJ databases">
        <authorList>
            <person name="Mah S.A."/>
            <person name="Swanson W.J."/>
            <person name="Moy G.W."/>
            <person name="Vacquier V.D."/>
        </authorList>
    </citation>
    <scope>NUCLEOTIDE SEQUENCE [LARGE SCALE GENOMIC DNA]</scope>
    <source>
        <strain evidence="3 4">GSMNP</strain>
    </source>
</reference>
<dbReference type="SUPFAM" id="SSF101690">
    <property type="entry name" value="PAZ domain"/>
    <property type="match status" value="1"/>
</dbReference>
<dbReference type="OrthoDB" id="10252740at2759"/>
<dbReference type="InterPro" id="IPR032473">
    <property type="entry name" value="Argonaute_Mid_dom"/>
</dbReference>
<dbReference type="Pfam" id="PF08699">
    <property type="entry name" value="ArgoL1"/>
    <property type="match status" value="1"/>
</dbReference>
<dbReference type="CDD" id="cd04657">
    <property type="entry name" value="Piwi_ago-like"/>
    <property type="match status" value="1"/>
</dbReference>